<dbReference type="Proteomes" id="UP000094271">
    <property type="component" value="Unassembled WGS sequence"/>
</dbReference>
<name>A0A1E3UM93_9FIRM</name>
<evidence type="ECO:0000313" key="3">
    <source>
        <dbReference type="EMBL" id="ODR54168.1"/>
    </source>
</evidence>
<protein>
    <recommendedName>
        <fullName evidence="2">YcxB-like C-terminal domain-containing protein</fullName>
    </recommendedName>
</protein>
<dbReference type="AlphaFoldDB" id="A0A1E3UM93"/>
<organism evidence="3 4">
    <name type="scientific">Eisenbergiella tayi</name>
    <dbReference type="NCBI Taxonomy" id="1432052"/>
    <lineage>
        <taxon>Bacteria</taxon>
        <taxon>Bacillati</taxon>
        <taxon>Bacillota</taxon>
        <taxon>Clostridia</taxon>
        <taxon>Lachnospirales</taxon>
        <taxon>Lachnospiraceae</taxon>
        <taxon>Eisenbergiella</taxon>
    </lineage>
</organism>
<keyword evidence="1" id="KW-0812">Transmembrane</keyword>
<dbReference type="InterPro" id="IPR025588">
    <property type="entry name" value="YcxB-like_C"/>
</dbReference>
<sequence length="174" mass="20171">MTFEIRSDITNRSMTIASRAMRRVLWRKRSIIWAIFGWSVFLFNALLLIPFDGEPFSLDVRTVTSLLVEVMLLSVLLFQDRFNGMIARKNALAGTKEYHVAFGENSYTVVTAATTSTFRYELIDALAESQDYIIFLMKKRYAQPLDKRTLTGGTVEEFKRFLEEKTGKTFRRVK</sequence>
<comment type="caution">
    <text evidence="3">The sequence shown here is derived from an EMBL/GenBank/DDBJ whole genome shotgun (WGS) entry which is preliminary data.</text>
</comment>
<feature type="transmembrane region" description="Helical" evidence="1">
    <location>
        <begin position="31"/>
        <end position="51"/>
    </location>
</feature>
<gene>
    <name evidence="3" type="ORF">BEI59_06340</name>
</gene>
<keyword evidence="1" id="KW-1133">Transmembrane helix</keyword>
<dbReference type="EMBL" id="MEHA01000003">
    <property type="protein sequence ID" value="ODR54168.1"/>
    <property type="molecule type" value="Genomic_DNA"/>
</dbReference>
<dbReference type="OrthoDB" id="1852106at2"/>
<evidence type="ECO:0000313" key="4">
    <source>
        <dbReference type="Proteomes" id="UP000094271"/>
    </source>
</evidence>
<feature type="domain" description="YcxB-like C-terminal" evidence="2">
    <location>
        <begin position="102"/>
        <end position="162"/>
    </location>
</feature>
<keyword evidence="1" id="KW-0472">Membrane</keyword>
<reference evidence="3 4" key="1">
    <citation type="submission" date="2016-08" db="EMBL/GenBank/DDBJ databases">
        <authorList>
            <person name="Seilhamer J.J."/>
        </authorList>
    </citation>
    <scope>NUCLEOTIDE SEQUENCE [LARGE SCALE GENOMIC DNA]</scope>
    <source>
        <strain evidence="3 4">NML150140-1</strain>
    </source>
</reference>
<evidence type="ECO:0000256" key="1">
    <source>
        <dbReference type="SAM" id="Phobius"/>
    </source>
</evidence>
<feature type="transmembrane region" description="Helical" evidence="1">
    <location>
        <begin position="63"/>
        <end position="79"/>
    </location>
</feature>
<dbReference type="RefSeq" id="WP_069431329.1">
    <property type="nucleotide sequence ID" value="NZ_MEHA01000003.1"/>
</dbReference>
<accession>A0A1E3UM93</accession>
<dbReference type="Pfam" id="PF14317">
    <property type="entry name" value="YcxB"/>
    <property type="match status" value="1"/>
</dbReference>
<evidence type="ECO:0000259" key="2">
    <source>
        <dbReference type="Pfam" id="PF14317"/>
    </source>
</evidence>
<proteinExistence type="predicted"/>